<gene>
    <name evidence="3" type="ORF">A2720_00505</name>
</gene>
<comment type="caution">
    <text evidence="3">The sequence shown here is derived from an EMBL/GenBank/DDBJ whole genome shotgun (WGS) entry which is preliminary data.</text>
</comment>
<accession>A0A1F5NT65</accession>
<reference evidence="3 4" key="1">
    <citation type="journal article" date="2016" name="Nat. Commun.">
        <title>Thousands of microbial genomes shed light on interconnected biogeochemical processes in an aquifer system.</title>
        <authorList>
            <person name="Anantharaman K."/>
            <person name="Brown C.T."/>
            <person name="Hug L.A."/>
            <person name="Sharon I."/>
            <person name="Castelle C.J."/>
            <person name="Probst A.J."/>
            <person name="Thomas B.C."/>
            <person name="Singh A."/>
            <person name="Wilkins M.J."/>
            <person name="Karaoz U."/>
            <person name="Brodie E.L."/>
            <person name="Williams K.H."/>
            <person name="Hubbard S.S."/>
            <person name="Banfield J.F."/>
        </authorList>
    </citation>
    <scope>NUCLEOTIDE SEQUENCE [LARGE SCALE GENOMIC DNA]</scope>
</reference>
<evidence type="ECO:0000313" key="4">
    <source>
        <dbReference type="Proteomes" id="UP000178892"/>
    </source>
</evidence>
<organism evidence="3 4">
    <name type="scientific">Candidatus Doudnabacteria bacterium RIFCSPHIGHO2_01_FULL_46_24</name>
    <dbReference type="NCBI Taxonomy" id="1817825"/>
    <lineage>
        <taxon>Bacteria</taxon>
        <taxon>Candidatus Doudnaibacteriota</taxon>
    </lineage>
</organism>
<protein>
    <submittedName>
        <fullName evidence="3">Uncharacterized protein</fullName>
    </submittedName>
</protein>
<keyword evidence="2" id="KW-1133">Transmembrane helix</keyword>
<dbReference type="AlphaFoldDB" id="A0A1F5NT65"/>
<feature type="transmembrane region" description="Helical" evidence="2">
    <location>
        <begin position="6"/>
        <end position="28"/>
    </location>
</feature>
<dbReference type="EMBL" id="MFEL01000016">
    <property type="protein sequence ID" value="OGE80871.1"/>
    <property type="molecule type" value="Genomic_DNA"/>
</dbReference>
<sequence length="213" mass="23347">MNDQKGFVNIIVIIGIVILAGIAGYFILNQRTLSPAPIPSPTPSPTPTPTSQGNLGKPEPQMALSPYIEFEASVISLSLDKSRNYYEGEQLVSVPNDVAVIRIDKIVETGGSSNFDWTSVGVEKGKNVSLDFKYTVRPTKIITLVGETTQSGDTVSRNILPTKITFENNYFVFREDGNSETETTLPGLQVGSKFKTKLWNGFEIKVGQYQIIP</sequence>
<feature type="region of interest" description="Disordered" evidence="1">
    <location>
        <begin position="37"/>
        <end position="58"/>
    </location>
</feature>
<feature type="compositionally biased region" description="Pro residues" evidence="1">
    <location>
        <begin position="37"/>
        <end position="48"/>
    </location>
</feature>
<keyword evidence="2" id="KW-0812">Transmembrane</keyword>
<dbReference type="Proteomes" id="UP000178892">
    <property type="component" value="Unassembled WGS sequence"/>
</dbReference>
<evidence type="ECO:0000256" key="2">
    <source>
        <dbReference type="SAM" id="Phobius"/>
    </source>
</evidence>
<evidence type="ECO:0000256" key="1">
    <source>
        <dbReference type="SAM" id="MobiDB-lite"/>
    </source>
</evidence>
<name>A0A1F5NT65_9BACT</name>
<keyword evidence="2" id="KW-0472">Membrane</keyword>
<proteinExistence type="predicted"/>
<dbReference type="STRING" id="1817825.A2720_00505"/>
<evidence type="ECO:0000313" key="3">
    <source>
        <dbReference type="EMBL" id="OGE80871.1"/>
    </source>
</evidence>